<dbReference type="Pfam" id="PF13476">
    <property type="entry name" value="AAA_23"/>
    <property type="match status" value="1"/>
</dbReference>
<keyword evidence="3" id="KW-1003">Cell membrane</keyword>
<dbReference type="GO" id="GO:0006826">
    <property type="term" value="P:iron ion transport"/>
    <property type="evidence" value="ECO:0007669"/>
    <property type="project" value="UniProtKB-KW"/>
</dbReference>
<keyword evidence="2" id="KW-0813">Transport</keyword>
<evidence type="ECO:0000256" key="1">
    <source>
        <dbReference type="ARBA" id="ARBA00004202"/>
    </source>
</evidence>
<feature type="region of interest" description="Disordered" evidence="8">
    <location>
        <begin position="122"/>
        <end position="147"/>
    </location>
</feature>
<dbReference type="SUPFAM" id="SSF52540">
    <property type="entry name" value="P-loop containing nucleoside triphosphate hydrolases"/>
    <property type="match status" value="1"/>
</dbReference>
<keyword evidence="10" id="KW-0067">ATP-binding</keyword>
<dbReference type="SMART" id="SM00382">
    <property type="entry name" value="AAA"/>
    <property type="match status" value="1"/>
</dbReference>
<keyword evidence="10" id="KW-0547">Nucleotide-binding</keyword>
<keyword evidence="4" id="KW-0410">Iron transport</keyword>
<evidence type="ECO:0000256" key="5">
    <source>
        <dbReference type="ARBA" id="ARBA00023004"/>
    </source>
</evidence>
<evidence type="ECO:0000256" key="3">
    <source>
        <dbReference type="ARBA" id="ARBA00022475"/>
    </source>
</evidence>
<feature type="domain" description="AAA+ ATPase" evidence="9">
    <location>
        <begin position="37"/>
        <end position="233"/>
    </location>
</feature>
<dbReference type="InterPro" id="IPR038729">
    <property type="entry name" value="Rad50/SbcC_AAA"/>
</dbReference>
<dbReference type="AlphaFoldDB" id="A0A6J4MTV2"/>
<evidence type="ECO:0000256" key="2">
    <source>
        <dbReference type="ARBA" id="ARBA00022448"/>
    </source>
</evidence>
<feature type="compositionally biased region" description="Basic and acidic residues" evidence="8">
    <location>
        <begin position="135"/>
        <end position="147"/>
    </location>
</feature>
<evidence type="ECO:0000313" key="10">
    <source>
        <dbReference type="EMBL" id="CAA9367148.1"/>
    </source>
</evidence>
<dbReference type="GO" id="GO:0005524">
    <property type="term" value="F:ATP binding"/>
    <property type="evidence" value="ECO:0007669"/>
    <property type="project" value="UniProtKB-KW"/>
</dbReference>
<keyword evidence="6" id="KW-0406">Ion transport</keyword>
<evidence type="ECO:0000256" key="7">
    <source>
        <dbReference type="ARBA" id="ARBA00023136"/>
    </source>
</evidence>
<evidence type="ECO:0000256" key="8">
    <source>
        <dbReference type="SAM" id="MobiDB-lite"/>
    </source>
</evidence>
<dbReference type="InterPro" id="IPR003959">
    <property type="entry name" value="ATPase_AAA_core"/>
</dbReference>
<evidence type="ECO:0000259" key="9">
    <source>
        <dbReference type="SMART" id="SM00382"/>
    </source>
</evidence>
<evidence type="ECO:0000256" key="6">
    <source>
        <dbReference type="ARBA" id="ARBA00023065"/>
    </source>
</evidence>
<dbReference type="InterPro" id="IPR051535">
    <property type="entry name" value="Siderophore_ABC-ATPase"/>
</dbReference>
<protein>
    <submittedName>
        <fullName evidence="10">ABC transporter, ATP-binding protein</fullName>
    </submittedName>
</protein>
<dbReference type="Gene3D" id="3.40.50.300">
    <property type="entry name" value="P-loop containing nucleotide triphosphate hydrolases"/>
    <property type="match status" value="2"/>
</dbReference>
<gene>
    <name evidence="10" type="ORF">AVDCRST_MAG68-4964</name>
</gene>
<dbReference type="PANTHER" id="PTHR42771">
    <property type="entry name" value="IRON(3+)-HYDROXAMATE IMPORT ATP-BINDING PROTEIN FHUC"/>
    <property type="match status" value="1"/>
</dbReference>
<evidence type="ECO:0000256" key="4">
    <source>
        <dbReference type="ARBA" id="ARBA00022496"/>
    </source>
</evidence>
<dbReference type="GO" id="GO:0006302">
    <property type="term" value="P:double-strand break repair"/>
    <property type="evidence" value="ECO:0007669"/>
    <property type="project" value="InterPro"/>
</dbReference>
<sequence>MPHLTRVSWKSRPDRGEAEAFPFSVAAVRSLVDLDLSARVTFFVGENGTGKSTLLEGIAAAAELPTVGSADAVDDPSLAAQRALGNSLRLTWTRRSRRGFYMRAEDFFGYLRRMARDDARLAREARGPSSAASRLDPEDSRHPDEMDAEPRLAGYDARSHGESFLDLFRSRVHPKGLYLLDEPEAPLSPQRQLAFLSMLADATRGDAQFVIATHSPILLAFPGSRIYSFDAAPIRAVDYADLEHVTLTRDFLTHTDRYLRLLGASEP</sequence>
<dbReference type="EMBL" id="CADCTW010000225">
    <property type="protein sequence ID" value="CAA9367148.1"/>
    <property type="molecule type" value="Genomic_DNA"/>
</dbReference>
<proteinExistence type="predicted"/>
<dbReference type="GO" id="GO:0016887">
    <property type="term" value="F:ATP hydrolysis activity"/>
    <property type="evidence" value="ECO:0007669"/>
    <property type="project" value="InterPro"/>
</dbReference>
<dbReference type="PANTHER" id="PTHR42771:SF2">
    <property type="entry name" value="IRON(3+)-HYDROXAMATE IMPORT ATP-BINDING PROTEIN FHUC"/>
    <property type="match status" value="1"/>
</dbReference>
<name>A0A6J4MTV2_9BACT</name>
<dbReference type="InterPro" id="IPR027417">
    <property type="entry name" value="P-loop_NTPase"/>
</dbReference>
<comment type="subcellular location">
    <subcellularLocation>
        <location evidence="1">Cell membrane</location>
        <topology evidence="1">Peripheral membrane protein</topology>
    </subcellularLocation>
</comment>
<accession>A0A6J4MTV2</accession>
<dbReference type="Pfam" id="PF13304">
    <property type="entry name" value="AAA_21"/>
    <property type="match status" value="1"/>
</dbReference>
<reference evidence="10" key="1">
    <citation type="submission" date="2020-02" db="EMBL/GenBank/DDBJ databases">
        <authorList>
            <person name="Meier V. D."/>
        </authorList>
    </citation>
    <scope>NUCLEOTIDE SEQUENCE</scope>
    <source>
        <strain evidence="10">AVDCRST_MAG68</strain>
    </source>
</reference>
<keyword evidence="7" id="KW-0472">Membrane</keyword>
<dbReference type="InterPro" id="IPR003593">
    <property type="entry name" value="AAA+_ATPase"/>
</dbReference>
<organism evidence="10">
    <name type="scientific">uncultured Gemmatimonadota bacterium</name>
    <dbReference type="NCBI Taxonomy" id="203437"/>
    <lineage>
        <taxon>Bacteria</taxon>
        <taxon>Pseudomonadati</taxon>
        <taxon>Gemmatimonadota</taxon>
        <taxon>environmental samples</taxon>
    </lineage>
</organism>
<dbReference type="GO" id="GO:0005886">
    <property type="term" value="C:plasma membrane"/>
    <property type="evidence" value="ECO:0007669"/>
    <property type="project" value="UniProtKB-SubCell"/>
</dbReference>
<keyword evidence="5" id="KW-0408">Iron</keyword>